<dbReference type="SUPFAM" id="SSF46785">
    <property type="entry name" value="Winged helix' DNA-binding domain"/>
    <property type="match status" value="1"/>
</dbReference>
<keyword evidence="12" id="KW-1185">Reference proteome</keyword>
<dbReference type="HAMAP" id="MF_00978">
    <property type="entry name" value="Bifunct_BirA"/>
    <property type="match status" value="1"/>
</dbReference>
<dbReference type="Gene3D" id="2.30.30.100">
    <property type="match status" value="1"/>
</dbReference>
<keyword evidence="7 9" id="KW-0804">Transcription</keyword>
<dbReference type="RefSeq" id="WP_029566034.1">
    <property type="nucleotide sequence ID" value="NZ_JNVC02000004.1"/>
</dbReference>
<dbReference type="Gene3D" id="3.30.930.10">
    <property type="entry name" value="Bira Bifunctional Protein, Domain 2"/>
    <property type="match status" value="1"/>
</dbReference>
<evidence type="ECO:0000313" key="12">
    <source>
        <dbReference type="Proteomes" id="UP000028549"/>
    </source>
</evidence>
<reference evidence="11 12" key="1">
    <citation type="journal article" date="2005" name="Int. J. Syst. Evol. Microbiol.">
        <title>Bacillus cibi sp. nov., isolated from jeotgal, a traditional Korean fermented seafood.</title>
        <authorList>
            <person name="Yoon J.H."/>
            <person name="Lee C.H."/>
            <person name="Oh T.K."/>
        </authorList>
    </citation>
    <scope>NUCLEOTIDE SEQUENCE [LARGE SCALE GENOMIC DNA]</scope>
    <source>
        <strain evidence="11 12">DSM 16189</strain>
    </source>
</reference>
<evidence type="ECO:0000259" key="10">
    <source>
        <dbReference type="PROSITE" id="PS51733"/>
    </source>
</evidence>
<comment type="caution">
    <text evidence="11">The sequence shown here is derived from an EMBL/GenBank/DDBJ whole genome shotgun (WGS) entry which is preliminary data.</text>
</comment>
<evidence type="ECO:0000256" key="7">
    <source>
        <dbReference type="ARBA" id="ARBA00023163"/>
    </source>
</evidence>
<proteinExistence type="inferred from homology"/>
<dbReference type="InterPro" id="IPR004408">
    <property type="entry name" value="Biotin_CoA_COase_ligase"/>
</dbReference>
<dbReference type="GO" id="GO:0005737">
    <property type="term" value="C:cytoplasm"/>
    <property type="evidence" value="ECO:0007669"/>
    <property type="project" value="TreeGrafter"/>
</dbReference>
<dbReference type="Gene3D" id="1.10.10.10">
    <property type="entry name" value="Winged helix-like DNA-binding domain superfamily/Winged helix DNA-binding domain"/>
    <property type="match status" value="1"/>
</dbReference>
<feature type="domain" description="BPL/LPL catalytic" evidence="10">
    <location>
        <begin position="74"/>
        <end position="262"/>
    </location>
</feature>
<keyword evidence="1 9" id="KW-0678">Repressor</keyword>
<evidence type="ECO:0000256" key="6">
    <source>
        <dbReference type="ARBA" id="ARBA00023125"/>
    </source>
</evidence>
<comment type="catalytic activity">
    <reaction evidence="9">
        <text>biotin + L-lysyl-[protein] + ATP = N(6)-biotinyl-L-lysyl-[protein] + AMP + diphosphate + H(+)</text>
        <dbReference type="Rhea" id="RHEA:11756"/>
        <dbReference type="Rhea" id="RHEA-COMP:9752"/>
        <dbReference type="Rhea" id="RHEA-COMP:10505"/>
        <dbReference type="ChEBI" id="CHEBI:15378"/>
        <dbReference type="ChEBI" id="CHEBI:29969"/>
        <dbReference type="ChEBI" id="CHEBI:30616"/>
        <dbReference type="ChEBI" id="CHEBI:33019"/>
        <dbReference type="ChEBI" id="CHEBI:57586"/>
        <dbReference type="ChEBI" id="CHEBI:83144"/>
        <dbReference type="ChEBI" id="CHEBI:456215"/>
        <dbReference type="EC" id="6.3.4.15"/>
    </reaction>
</comment>
<dbReference type="NCBIfam" id="TIGR00121">
    <property type="entry name" value="birA_ligase"/>
    <property type="match status" value="1"/>
</dbReference>
<keyword evidence="4 9" id="KW-0067">ATP-binding</keyword>
<dbReference type="EC" id="6.3.4.15" evidence="9"/>
<dbReference type="GO" id="GO:0005524">
    <property type="term" value="F:ATP binding"/>
    <property type="evidence" value="ECO:0007669"/>
    <property type="project" value="UniProtKB-UniRule"/>
</dbReference>
<gene>
    <name evidence="9" type="primary">birA</name>
    <name evidence="11" type="ORF">GS18_0209400</name>
</gene>
<dbReference type="InterPro" id="IPR045864">
    <property type="entry name" value="aa-tRNA-synth_II/BPL/LPL"/>
</dbReference>
<keyword evidence="2 9" id="KW-0436">Ligase</keyword>
<dbReference type="PROSITE" id="PS51733">
    <property type="entry name" value="BPL_LPL_CATALYTIC"/>
    <property type="match status" value="1"/>
</dbReference>
<comment type="function">
    <text evidence="9">Acts both as a biotin--[acetyl-CoA-carboxylase] ligase and a repressor.</text>
</comment>
<evidence type="ECO:0000256" key="2">
    <source>
        <dbReference type="ARBA" id="ARBA00022598"/>
    </source>
</evidence>
<dbReference type="GO" id="GO:0006355">
    <property type="term" value="P:regulation of DNA-templated transcription"/>
    <property type="evidence" value="ECO:0007669"/>
    <property type="project" value="UniProtKB-UniRule"/>
</dbReference>
<dbReference type="InterPro" id="IPR030855">
    <property type="entry name" value="Bifunct_BirA"/>
</dbReference>
<sequence>MQSELRTRLLQAFSEADGEFLSGQKLSETLGCSRTAVWKHIEDLRSEGYKLEAVRKRGYRITRKPDKISGNEIQLGLKTEFMGRHIHFEEVVASTQKIAHTLAGDGALEGTLVVADQQTEGRGRLARAWYSPKQTGVWMSMILKPEIPINKTPQLTLLTAVALIQAIEDVTGLTPEIKWPNDILINGRKAVGILTELQAEADRVHSVIIGVGINVNHTKEQFPEELQHIATSLAEETGQQIDRAKLIQSVMIRFEKLYKSYLSHGFKPVKLLWESYAISLNKKLIARTLQGTLRGRAAGIDDEGVLLLETDEGKLEKIYSADIEIQS</sequence>
<evidence type="ECO:0000256" key="5">
    <source>
        <dbReference type="ARBA" id="ARBA00023015"/>
    </source>
</evidence>
<dbReference type="AlphaFoldDB" id="A0A084H0A5"/>
<dbReference type="PANTHER" id="PTHR12835">
    <property type="entry name" value="BIOTIN PROTEIN LIGASE"/>
    <property type="match status" value="1"/>
</dbReference>
<dbReference type="OrthoDB" id="9807064at2"/>
<dbReference type="STRING" id="246786.GS18_0209400"/>
<dbReference type="InterPro" id="IPR036390">
    <property type="entry name" value="WH_DNA-bd_sf"/>
</dbReference>
<dbReference type="Pfam" id="PF08279">
    <property type="entry name" value="HTH_11"/>
    <property type="match status" value="1"/>
</dbReference>
<dbReference type="Proteomes" id="UP000028549">
    <property type="component" value="Unassembled WGS sequence"/>
</dbReference>
<keyword evidence="5 9" id="KW-0805">Transcription regulation</keyword>
<keyword evidence="3 9" id="KW-0547">Nucleotide-binding</keyword>
<dbReference type="CDD" id="cd16442">
    <property type="entry name" value="BPL"/>
    <property type="match status" value="1"/>
</dbReference>
<comment type="similarity">
    <text evidence="9">Belongs to the biotin--protein ligase family.</text>
</comment>
<dbReference type="GO" id="GO:0003677">
    <property type="term" value="F:DNA binding"/>
    <property type="evidence" value="ECO:0007669"/>
    <property type="project" value="UniProtKB-UniRule"/>
</dbReference>
<feature type="DNA-binding region" description="H-T-H motif" evidence="9">
    <location>
        <begin position="23"/>
        <end position="42"/>
    </location>
</feature>
<dbReference type="InterPro" id="IPR004409">
    <property type="entry name" value="Biotin_operon_repress_HTH"/>
</dbReference>
<dbReference type="SUPFAM" id="SSF50037">
    <property type="entry name" value="C-terminal domain of transcriptional repressors"/>
    <property type="match status" value="1"/>
</dbReference>
<dbReference type="InterPro" id="IPR036388">
    <property type="entry name" value="WH-like_DNA-bd_sf"/>
</dbReference>
<dbReference type="GO" id="GO:0004077">
    <property type="term" value="F:biotin--[biotin carboxyl-carrier protein] ligase activity"/>
    <property type="evidence" value="ECO:0007669"/>
    <property type="project" value="UniProtKB-UniRule"/>
</dbReference>
<evidence type="ECO:0000256" key="8">
    <source>
        <dbReference type="ARBA" id="ARBA00023267"/>
    </source>
</evidence>
<dbReference type="EMBL" id="JNVC02000004">
    <property type="protein sequence ID" value="KEZ53017.1"/>
    <property type="molecule type" value="Genomic_DNA"/>
</dbReference>
<name>A0A084H0A5_METID</name>
<dbReference type="SUPFAM" id="SSF55681">
    <property type="entry name" value="Class II aaRS and biotin synthetases"/>
    <property type="match status" value="1"/>
</dbReference>
<feature type="binding site" evidence="9">
    <location>
        <position position="118"/>
    </location>
    <ligand>
        <name>biotin</name>
        <dbReference type="ChEBI" id="CHEBI:57586"/>
    </ligand>
</feature>
<feature type="binding site" evidence="9">
    <location>
        <position position="189"/>
    </location>
    <ligand>
        <name>biotin</name>
        <dbReference type="ChEBI" id="CHEBI:57586"/>
    </ligand>
</feature>
<protein>
    <recommendedName>
        <fullName evidence="9">Bifunctional ligase/repressor BirA</fullName>
    </recommendedName>
    <alternativeName>
        <fullName evidence="9">Biotin--[acetyl-CoA-carboxylase] ligase</fullName>
        <ecNumber evidence="9">6.3.4.15</ecNumber>
    </alternativeName>
    <alternativeName>
        <fullName evidence="9">Biotin--protein ligase</fullName>
    </alternativeName>
    <alternativeName>
        <fullName evidence="9">Biotin-[acetyl-CoA carboxylase] synthetase</fullName>
    </alternativeName>
</protein>
<evidence type="ECO:0000313" key="11">
    <source>
        <dbReference type="EMBL" id="KEZ53017.1"/>
    </source>
</evidence>
<dbReference type="InterPro" id="IPR008988">
    <property type="entry name" value="Transcriptional_repressor_C"/>
</dbReference>
<dbReference type="GO" id="GO:0009249">
    <property type="term" value="P:protein lipoylation"/>
    <property type="evidence" value="ECO:0007669"/>
    <property type="project" value="UniProtKB-ARBA"/>
</dbReference>
<dbReference type="NCBIfam" id="TIGR00122">
    <property type="entry name" value="birA_repr_reg"/>
    <property type="match status" value="1"/>
</dbReference>
<dbReference type="GO" id="GO:0016740">
    <property type="term" value="F:transferase activity"/>
    <property type="evidence" value="ECO:0007669"/>
    <property type="project" value="UniProtKB-ARBA"/>
</dbReference>
<organism evidence="11 12">
    <name type="scientific">Metabacillus indicus</name>
    <name type="common">Bacillus indicus</name>
    <dbReference type="NCBI Taxonomy" id="246786"/>
    <lineage>
        <taxon>Bacteria</taxon>
        <taxon>Bacillati</taxon>
        <taxon>Bacillota</taxon>
        <taxon>Bacilli</taxon>
        <taxon>Bacillales</taxon>
        <taxon>Bacillaceae</taxon>
        <taxon>Metabacillus</taxon>
    </lineage>
</organism>
<evidence type="ECO:0000256" key="4">
    <source>
        <dbReference type="ARBA" id="ARBA00022840"/>
    </source>
</evidence>
<keyword evidence="6 9" id="KW-0238">DNA-binding</keyword>
<evidence type="ECO:0000256" key="9">
    <source>
        <dbReference type="HAMAP-Rule" id="MF_00978"/>
    </source>
</evidence>
<accession>A0A084H0A5</accession>
<dbReference type="PANTHER" id="PTHR12835:SF5">
    <property type="entry name" value="BIOTIN--PROTEIN LIGASE"/>
    <property type="match status" value="1"/>
</dbReference>
<dbReference type="InterPro" id="IPR013196">
    <property type="entry name" value="HTH_11"/>
</dbReference>
<feature type="binding site" evidence="9">
    <location>
        <begin position="122"/>
        <end position="124"/>
    </location>
    <ligand>
        <name>biotin</name>
        <dbReference type="ChEBI" id="CHEBI:57586"/>
    </ligand>
</feature>
<comment type="caution">
    <text evidence="9">Lacks conserved residue(s) required for the propagation of feature annotation.</text>
</comment>
<keyword evidence="8 9" id="KW-0092">Biotin</keyword>
<dbReference type="InterPro" id="IPR004143">
    <property type="entry name" value="BPL_LPL_catalytic"/>
</dbReference>
<evidence type="ECO:0000256" key="1">
    <source>
        <dbReference type="ARBA" id="ARBA00022491"/>
    </source>
</evidence>
<dbReference type="InterPro" id="IPR003142">
    <property type="entry name" value="BPL_C"/>
</dbReference>
<evidence type="ECO:0000256" key="3">
    <source>
        <dbReference type="ARBA" id="ARBA00022741"/>
    </source>
</evidence>
<dbReference type="Pfam" id="PF02237">
    <property type="entry name" value="BPL_C"/>
    <property type="match status" value="1"/>
</dbReference>
<dbReference type="Pfam" id="PF03099">
    <property type="entry name" value="BPL_LplA_LipB"/>
    <property type="match status" value="1"/>
</dbReference>